<dbReference type="PROSITE" id="PS50011">
    <property type="entry name" value="PROTEIN_KINASE_DOM"/>
    <property type="match status" value="1"/>
</dbReference>
<dbReference type="GO" id="GO:0000408">
    <property type="term" value="C:EKC/KEOPS complex"/>
    <property type="evidence" value="ECO:0007669"/>
    <property type="project" value="UniProtKB-ARBA"/>
</dbReference>
<dbReference type="GO" id="GO:0005524">
    <property type="term" value="F:ATP binding"/>
    <property type="evidence" value="ECO:0007669"/>
    <property type="project" value="UniProtKB-KW"/>
</dbReference>
<accession>A0A128A105</accession>
<dbReference type="EMBL" id="LN890280">
    <property type="protein sequence ID" value="CUR51031.1"/>
    <property type="molecule type" value="Genomic_DNA"/>
</dbReference>
<keyword evidence="6" id="KW-0547">Nucleotide-binding</keyword>
<evidence type="ECO:0000256" key="6">
    <source>
        <dbReference type="ARBA" id="ARBA00022741"/>
    </source>
</evidence>
<evidence type="ECO:0000256" key="1">
    <source>
        <dbReference type="ARBA" id="ARBA00010630"/>
    </source>
</evidence>
<dbReference type="NCBIfam" id="TIGR03724">
    <property type="entry name" value="arch_bud32"/>
    <property type="match status" value="1"/>
</dbReference>
<comment type="similarity">
    <text evidence="1">Belongs to the protein kinase superfamily. BUD32 family.</text>
</comment>
<dbReference type="KEGG" id="ndv:NDEV_0266"/>
<keyword evidence="4" id="KW-0808">Transferase</keyword>
<keyword evidence="8" id="KW-0067">ATP-binding</keyword>
<gene>
    <name evidence="13" type="ORF">NDEV_0266</name>
</gene>
<keyword evidence="3" id="KW-0723">Serine/threonine-protein kinase</keyword>
<dbReference type="SUPFAM" id="SSF56112">
    <property type="entry name" value="Protein kinase-like (PK-like)"/>
    <property type="match status" value="1"/>
</dbReference>
<reference evidence="14" key="1">
    <citation type="submission" date="2015-10" db="EMBL/GenBank/DDBJ databases">
        <authorList>
            <person name="Lehtovirta-Morley L.E."/>
            <person name="Vieille C."/>
        </authorList>
    </citation>
    <scope>NUCLEOTIDE SEQUENCE [LARGE SCALE GENOMIC DNA]</scope>
</reference>
<dbReference type="GO" id="GO:0005829">
    <property type="term" value="C:cytosol"/>
    <property type="evidence" value="ECO:0007669"/>
    <property type="project" value="TreeGrafter"/>
</dbReference>
<evidence type="ECO:0000256" key="10">
    <source>
        <dbReference type="ARBA" id="ARBA00048679"/>
    </source>
</evidence>
<dbReference type="Proteomes" id="UP000196239">
    <property type="component" value="Chromosome 1"/>
</dbReference>
<dbReference type="AlphaFoldDB" id="A0A128A105"/>
<evidence type="ECO:0000256" key="4">
    <source>
        <dbReference type="ARBA" id="ARBA00022679"/>
    </source>
</evidence>
<evidence type="ECO:0000256" key="11">
    <source>
        <dbReference type="ARBA" id="ARBA00065170"/>
    </source>
</evidence>
<evidence type="ECO:0000313" key="14">
    <source>
        <dbReference type="Proteomes" id="UP000196239"/>
    </source>
</evidence>
<comment type="catalytic activity">
    <reaction evidence="9">
        <text>L-threonyl-[protein] + ATP = O-phospho-L-threonyl-[protein] + ADP + H(+)</text>
        <dbReference type="Rhea" id="RHEA:46608"/>
        <dbReference type="Rhea" id="RHEA-COMP:11060"/>
        <dbReference type="Rhea" id="RHEA-COMP:11605"/>
        <dbReference type="ChEBI" id="CHEBI:15378"/>
        <dbReference type="ChEBI" id="CHEBI:30013"/>
        <dbReference type="ChEBI" id="CHEBI:30616"/>
        <dbReference type="ChEBI" id="CHEBI:61977"/>
        <dbReference type="ChEBI" id="CHEBI:456216"/>
        <dbReference type="EC" id="2.7.11.1"/>
    </reaction>
</comment>
<dbReference type="GO" id="GO:0004674">
    <property type="term" value="F:protein serine/threonine kinase activity"/>
    <property type="evidence" value="ECO:0007669"/>
    <property type="project" value="UniProtKB-KW"/>
</dbReference>
<dbReference type="FunFam" id="3.30.200.20:FF:000201">
    <property type="entry name" value="TP53-regulating kinase isoform X1"/>
    <property type="match status" value="1"/>
</dbReference>
<name>A0A128A105_9ARCH</name>
<evidence type="ECO:0000256" key="9">
    <source>
        <dbReference type="ARBA" id="ARBA00047899"/>
    </source>
</evidence>
<dbReference type="EC" id="2.7.11.1" evidence="2"/>
<dbReference type="Gene3D" id="3.30.200.20">
    <property type="entry name" value="Phosphorylase Kinase, domain 1"/>
    <property type="match status" value="1"/>
</dbReference>
<keyword evidence="5" id="KW-0819">tRNA processing</keyword>
<evidence type="ECO:0000256" key="7">
    <source>
        <dbReference type="ARBA" id="ARBA00022777"/>
    </source>
</evidence>
<dbReference type="PROSITE" id="PS00109">
    <property type="entry name" value="PROTEIN_KINASE_TYR"/>
    <property type="match status" value="1"/>
</dbReference>
<dbReference type="PANTHER" id="PTHR12209">
    <property type="entry name" value="NON-SPECIFIC SERINE/THREONINE PROTEIN KINASE"/>
    <property type="match status" value="1"/>
</dbReference>
<dbReference type="GO" id="GO:0008033">
    <property type="term" value="P:tRNA processing"/>
    <property type="evidence" value="ECO:0007669"/>
    <property type="project" value="UniProtKB-KW"/>
</dbReference>
<dbReference type="PANTHER" id="PTHR12209:SF0">
    <property type="entry name" value="EKC_KEOPS COMPLEX SUBUNIT TP53RK"/>
    <property type="match status" value="1"/>
</dbReference>
<comment type="catalytic activity">
    <reaction evidence="10">
        <text>L-seryl-[protein] + ATP = O-phospho-L-seryl-[protein] + ADP + H(+)</text>
        <dbReference type="Rhea" id="RHEA:17989"/>
        <dbReference type="Rhea" id="RHEA-COMP:9863"/>
        <dbReference type="Rhea" id="RHEA-COMP:11604"/>
        <dbReference type="ChEBI" id="CHEBI:15378"/>
        <dbReference type="ChEBI" id="CHEBI:29999"/>
        <dbReference type="ChEBI" id="CHEBI:30616"/>
        <dbReference type="ChEBI" id="CHEBI:83421"/>
        <dbReference type="ChEBI" id="CHEBI:456216"/>
        <dbReference type="EC" id="2.7.11.1"/>
    </reaction>
</comment>
<evidence type="ECO:0000256" key="3">
    <source>
        <dbReference type="ARBA" id="ARBA00022527"/>
    </source>
</evidence>
<sequence>MKLVKKGAEADIYVTTWNGQNSILKIRKKKDYRVNSLDIRIRTLRTIREAKMIYEVKSFGISTPIVYFVDEKKCEIYLQFIKGKLVRDLPMKQIVKICTDIGKIVGTLHKNGIMHGDLTTSNFILSQRGLVILDFGLSQKTDAIDDYAIDLRLFKEVLNSAHAQIVVGAWASFIQGYQSILGNTLTERIVNQVLVIEKRGRYANVV</sequence>
<evidence type="ECO:0000256" key="5">
    <source>
        <dbReference type="ARBA" id="ARBA00022694"/>
    </source>
</evidence>
<evidence type="ECO:0000256" key="8">
    <source>
        <dbReference type="ARBA" id="ARBA00022840"/>
    </source>
</evidence>
<keyword evidence="7 13" id="KW-0418">Kinase</keyword>
<dbReference type="InterPro" id="IPR000719">
    <property type="entry name" value="Prot_kinase_dom"/>
</dbReference>
<dbReference type="Pfam" id="PF00069">
    <property type="entry name" value="Pkinase"/>
    <property type="match status" value="1"/>
</dbReference>
<dbReference type="Gene3D" id="1.10.510.10">
    <property type="entry name" value="Transferase(Phosphotransferase) domain 1"/>
    <property type="match status" value="1"/>
</dbReference>
<comment type="subunit">
    <text evidence="11">Component of the KEOPS complex that consists of Kae1, Bud32, Cgi121 and Pcc1; the whole complex dimerizes.</text>
</comment>
<dbReference type="InterPro" id="IPR011009">
    <property type="entry name" value="Kinase-like_dom_sf"/>
</dbReference>
<proteinExistence type="inferred from homology"/>
<evidence type="ECO:0000259" key="12">
    <source>
        <dbReference type="PROSITE" id="PS50011"/>
    </source>
</evidence>
<organism evidence="13 14">
    <name type="scientific">Nitrosotalea devaniterrae</name>
    <dbReference type="NCBI Taxonomy" id="1078905"/>
    <lineage>
        <taxon>Archaea</taxon>
        <taxon>Nitrososphaerota</taxon>
        <taxon>Nitrososphaeria</taxon>
        <taxon>Nitrosotaleales</taxon>
        <taxon>Nitrosotaleaceae</taxon>
        <taxon>Nitrosotalea</taxon>
    </lineage>
</organism>
<dbReference type="InterPro" id="IPR022495">
    <property type="entry name" value="Bud32"/>
</dbReference>
<dbReference type="InterPro" id="IPR008266">
    <property type="entry name" value="Tyr_kinase_AS"/>
</dbReference>
<keyword evidence="14" id="KW-1185">Reference proteome</keyword>
<feature type="domain" description="Protein kinase" evidence="12">
    <location>
        <begin position="1"/>
        <end position="206"/>
    </location>
</feature>
<evidence type="ECO:0000313" key="13">
    <source>
        <dbReference type="EMBL" id="CUR51031.1"/>
    </source>
</evidence>
<evidence type="ECO:0000256" key="2">
    <source>
        <dbReference type="ARBA" id="ARBA00012513"/>
    </source>
</evidence>
<protein>
    <recommendedName>
        <fullName evidence="2">non-specific serine/threonine protein kinase</fullName>
        <ecNumber evidence="2">2.7.11.1</ecNumber>
    </recommendedName>
</protein>